<keyword evidence="2" id="KW-0689">Ribosomal protein</keyword>
<dbReference type="RefSeq" id="WP_205377869.1">
    <property type="nucleotide sequence ID" value="NZ_JAFEJA010000002.1"/>
</dbReference>
<dbReference type="SMART" id="SM00316">
    <property type="entry name" value="S1"/>
    <property type="match status" value="2"/>
</dbReference>
<dbReference type="InterPro" id="IPR012340">
    <property type="entry name" value="NA-bd_OB-fold"/>
</dbReference>
<feature type="domain" description="S1 motif" evidence="4">
    <location>
        <begin position="419"/>
        <end position="491"/>
    </location>
</feature>
<feature type="domain" description="S1 motif" evidence="4">
    <location>
        <begin position="335"/>
        <end position="404"/>
    </location>
</feature>
<dbReference type="InterPro" id="IPR050437">
    <property type="entry name" value="Ribos_protein_bS1-like"/>
</dbReference>
<comment type="similarity">
    <text evidence="1">Belongs to the bacterial ribosomal protein bS1 family.</text>
</comment>
<dbReference type="PANTHER" id="PTHR10724">
    <property type="entry name" value="30S RIBOSOMAL PROTEIN S1"/>
    <property type="match status" value="1"/>
</dbReference>
<dbReference type="SUPFAM" id="SSF50249">
    <property type="entry name" value="Nucleic acid-binding proteins"/>
    <property type="match status" value="2"/>
</dbReference>
<accession>A0ABS2V2U8</accession>
<evidence type="ECO:0000256" key="1">
    <source>
        <dbReference type="ARBA" id="ARBA00006767"/>
    </source>
</evidence>
<organism evidence="5 6">
    <name type="scientific">Streptomyces zhihengii</name>
    <dbReference type="NCBI Taxonomy" id="1818004"/>
    <lineage>
        <taxon>Bacteria</taxon>
        <taxon>Bacillati</taxon>
        <taxon>Actinomycetota</taxon>
        <taxon>Actinomycetes</taxon>
        <taxon>Kitasatosporales</taxon>
        <taxon>Streptomycetaceae</taxon>
        <taxon>Streptomyces</taxon>
    </lineage>
</organism>
<evidence type="ECO:0000313" key="5">
    <source>
        <dbReference type="EMBL" id="MBM9623784.1"/>
    </source>
</evidence>
<gene>
    <name evidence="5" type="ORF">JE024_34915</name>
</gene>
<dbReference type="EMBL" id="JAFEJA010000002">
    <property type="protein sequence ID" value="MBM9623784.1"/>
    <property type="molecule type" value="Genomic_DNA"/>
</dbReference>
<name>A0ABS2V2U8_9ACTN</name>
<dbReference type="InterPro" id="IPR003029">
    <property type="entry name" value="S1_domain"/>
</dbReference>
<dbReference type="Pfam" id="PF00575">
    <property type="entry name" value="S1"/>
    <property type="match status" value="2"/>
</dbReference>
<dbReference type="Proteomes" id="UP000664109">
    <property type="component" value="Unassembled WGS sequence"/>
</dbReference>
<keyword evidence="6" id="KW-1185">Reference proteome</keyword>
<proteinExistence type="inferred from homology"/>
<sequence length="498" mass="54623">MLLSTYRVTMYDPAHRDEHGRYDGPLEPVSDHGEREAAYLQAVEAFAVDAGVEWLHVREPMVPSFVHFGAAPLVEGFGLDGLIPGGVRGFHDGAVVSLATGLELVRVMLREQGAWCRLEVEGVFAVHVGWDQYVYVSTGAPGERALALTRELGLFPEALDASPYVMERDEGEIQRPGDDLFWAALDWSVSSGCAGLLEETYADGAVRWHSLLDADLGAVRAGLAPRARLAVWPALSRDVGAVVAALPDDGLIEGVWQDADGRIHSAVVDEESFAELTARLSGAVAACLLSMYAEERVPLFTAVMPDEDGVVRARWGTDPTPDDRTWAFLTMLRRGQVVTGTVTRIAPFGVTFVDVEGFEAFINIPELSWRRFEHPSDVVSVGERIRAEVLDADLVRGRLALSLKGLQDDPMRELTGLVGRTVRGRVTKLIPFGVFVRVEDRPDGFEGLVHNDELLDRWADDPQAGIAVGDEMRVKVLAVDPPRRRITLSERRADEPES</sequence>
<dbReference type="PROSITE" id="PS50126">
    <property type="entry name" value="S1"/>
    <property type="match status" value="2"/>
</dbReference>
<evidence type="ECO:0000259" key="4">
    <source>
        <dbReference type="PROSITE" id="PS50126"/>
    </source>
</evidence>
<evidence type="ECO:0000313" key="6">
    <source>
        <dbReference type="Proteomes" id="UP000664109"/>
    </source>
</evidence>
<keyword evidence="3" id="KW-0687">Ribonucleoprotein</keyword>
<evidence type="ECO:0000256" key="2">
    <source>
        <dbReference type="ARBA" id="ARBA00022980"/>
    </source>
</evidence>
<protein>
    <submittedName>
        <fullName evidence="5">S1 RNA-binding domain-containing protein</fullName>
    </submittedName>
</protein>
<comment type="caution">
    <text evidence="5">The sequence shown here is derived from an EMBL/GenBank/DDBJ whole genome shotgun (WGS) entry which is preliminary data.</text>
</comment>
<reference evidence="5 6" key="1">
    <citation type="journal article" date="2016" name="Arch. Microbiol.">
        <title>Streptomyces zhihengii sp. nov., isolated from rhizospheric soil of Psammosilene tunicoides.</title>
        <authorList>
            <person name="Huang M.J."/>
            <person name="Fei J.J."/>
            <person name="Salam N."/>
            <person name="Kim C.J."/>
            <person name="Hozzein W.N."/>
            <person name="Xiao M."/>
            <person name="Huang H.Q."/>
            <person name="Li W.J."/>
        </authorList>
    </citation>
    <scope>NUCLEOTIDE SEQUENCE [LARGE SCALE GENOMIC DNA]</scope>
    <source>
        <strain evidence="5 6">YIM T102</strain>
    </source>
</reference>
<evidence type="ECO:0000256" key="3">
    <source>
        <dbReference type="ARBA" id="ARBA00023274"/>
    </source>
</evidence>
<dbReference type="PANTHER" id="PTHR10724:SF7">
    <property type="entry name" value="SMALL RIBOSOMAL SUBUNIT PROTEIN BS1C"/>
    <property type="match status" value="1"/>
</dbReference>
<dbReference type="Gene3D" id="2.40.50.140">
    <property type="entry name" value="Nucleic acid-binding proteins"/>
    <property type="match status" value="2"/>
</dbReference>